<dbReference type="PANTHER" id="PTHR11021">
    <property type="entry name" value="SMALL NUCLEAR RIBONUCLEOPROTEIN F SNRNP-F"/>
    <property type="match status" value="1"/>
</dbReference>
<dbReference type="GO" id="GO:0005681">
    <property type="term" value="C:spliceosomal complex"/>
    <property type="evidence" value="ECO:0007669"/>
    <property type="project" value="UniProtKB-KW"/>
</dbReference>
<dbReference type="GO" id="GO:0000932">
    <property type="term" value="C:P-body"/>
    <property type="evidence" value="ECO:0007669"/>
    <property type="project" value="TreeGrafter"/>
</dbReference>
<dbReference type="EMBL" id="CP034459">
    <property type="protein sequence ID" value="QBM89559.1"/>
    <property type="molecule type" value="Genomic_DNA"/>
</dbReference>
<evidence type="ECO:0000256" key="9">
    <source>
        <dbReference type="ARBA" id="ARBA00022884"/>
    </source>
</evidence>
<evidence type="ECO:0000256" key="8">
    <source>
        <dbReference type="ARBA" id="ARBA00022728"/>
    </source>
</evidence>
<keyword evidence="9 13" id="KW-0694">RNA-binding</keyword>
<evidence type="ECO:0000256" key="4">
    <source>
        <dbReference type="ARBA" id="ARBA00022490"/>
    </source>
</evidence>
<keyword evidence="11 13" id="KW-0539">Nucleus</keyword>
<comment type="subcellular location">
    <subcellularLocation>
        <location evidence="2">Cytoplasm</location>
    </subcellularLocation>
    <subcellularLocation>
        <location evidence="1 13">Nucleus</location>
    </subcellularLocation>
</comment>
<protein>
    <submittedName>
        <fullName evidence="15">U6 snRNA-associated protein LSM6</fullName>
    </submittedName>
</protein>
<gene>
    <name evidence="15" type="primary">MPUL0D06360</name>
    <name evidence="15" type="ORF">METSCH_D06360</name>
</gene>
<proteinExistence type="inferred from homology"/>
<name>A0A4P6XR72_9ASCO</name>
<evidence type="ECO:0000256" key="6">
    <source>
        <dbReference type="ARBA" id="ARBA00022664"/>
    </source>
</evidence>
<dbReference type="InterPro" id="IPR010920">
    <property type="entry name" value="LSM_dom_sf"/>
</dbReference>
<dbReference type="GO" id="GO:0005688">
    <property type="term" value="C:U6 snRNP"/>
    <property type="evidence" value="ECO:0007669"/>
    <property type="project" value="TreeGrafter"/>
</dbReference>
<dbReference type="Gene3D" id="2.30.30.100">
    <property type="match status" value="1"/>
</dbReference>
<dbReference type="AlphaFoldDB" id="A0A4P6XR72"/>
<dbReference type="GO" id="GO:0005732">
    <property type="term" value="C:sno(s)RNA-containing ribonucleoprotein complex"/>
    <property type="evidence" value="ECO:0007669"/>
    <property type="project" value="TreeGrafter"/>
</dbReference>
<dbReference type="PANTHER" id="PTHR11021:SF1">
    <property type="entry name" value="U6 SNRNA-ASSOCIATED SM-LIKE PROTEIN LSM6"/>
    <property type="match status" value="1"/>
</dbReference>
<dbReference type="GO" id="GO:0000398">
    <property type="term" value="P:mRNA splicing, via spliceosome"/>
    <property type="evidence" value="ECO:0007669"/>
    <property type="project" value="InterPro"/>
</dbReference>
<sequence length="91" mass="10088">MSDTKTDPTKFLGSIIGSAVVVKLHNGVEYQGDLQSIDGYMNVVLQSAKEFVQEKVTKSYGDVFIRGNNGMFLLFLSLQMLKGSFKFLQTS</sequence>
<dbReference type="CDD" id="cd01726">
    <property type="entry name" value="LSm6"/>
    <property type="match status" value="1"/>
</dbReference>
<keyword evidence="6 13" id="KW-0507">mRNA processing</keyword>
<reference evidence="16" key="1">
    <citation type="submission" date="2019-03" db="EMBL/GenBank/DDBJ databases">
        <title>Snf2 controls pulcherriminic acid biosynthesis and connects pigmentation and antifungal activity of the yeast Metschnikowia pulcherrima.</title>
        <authorList>
            <person name="Gore-Lloyd D."/>
            <person name="Sumann I."/>
            <person name="Brachmann A.O."/>
            <person name="Schneeberger K."/>
            <person name="Ortiz-Merino R.A."/>
            <person name="Moreno-Beltran M."/>
            <person name="Schlaefli M."/>
            <person name="Kirner P."/>
            <person name="Santos Kron A."/>
            <person name="Wolfe K.H."/>
            <person name="Piel J."/>
            <person name="Ahrens C.H."/>
            <person name="Henk D."/>
            <person name="Freimoser F.M."/>
        </authorList>
    </citation>
    <scope>NUCLEOTIDE SEQUENCE [LARGE SCALE GENOMIC DNA]</scope>
    <source>
        <strain evidence="16">APC 1.2</strain>
    </source>
</reference>
<evidence type="ECO:0000256" key="1">
    <source>
        <dbReference type="ARBA" id="ARBA00004123"/>
    </source>
</evidence>
<organism evidence="15 16">
    <name type="scientific">Metschnikowia aff. pulcherrima</name>
    <dbReference type="NCBI Taxonomy" id="2163413"/>
    <lineage>
        <taxon>Eukaryota</taxon>
        <taxon>Fungi</taxon>
        <taxon>Dikarya</taxon>
        <taxon>Ascomycota</taxon>
        <taxon>Saccharomycotina</taxon>
        <taxon>Pichiomycetes</taxon>
        <taxon>Metschnikowiaceae</taxon>
        <taxon>Metschnikowia</taxon>
    </lineage>
</organism>
<evidence type="ECO:0000256" key="2">
    <source>
        <dbReference type="ARBA" id="ARBA00004496"/>
    </source>
</evidence>
<evidence type="ECO:0000313" key="16">
    <source>
        <dbReference type="Proteomes" id="UP000292447"/>
    </source>
</evidence>
<keyword evidence="12 13" id="KW-0687">Ribonucleoprotein</keyword>
<dbReference type="SUPFAM" id="SSF50182">
    <property type="entry name" value="Sm-like ribonucleoproteins"/>
    <property type="match status" value="1"/>
</dbReference>
<keyword evidence="8 13" id="KW-0747">Spliceosome</keyword>
<evidence type="ECO:0000256" key="7">
    <source>
        <dbReference type="ARBA" id="ARBA00022694"/>
    </source>
</evidence>
<evidence type="ECO:0000259" key="14">
    <source>
        <dbReference type="PROSITE" id="PS52002"/>
    </source>
</evidence>
<keyword evidence="10 13" id="KW-0508">mRNA splicing</keyword>
<dbReference type="GO" id="GO:0030490">
    <property type="term" value="P:maturation of SSU-rRNA"/>
    <property type="evidence" value="ECO:0007669"/>
    <property type="project" value="TreeGrafter"/>
</dbReference>
<dbReference type="SMART" id="SM00651">
    <property type="entry name" value="Sm"/>
    <property type="match status" value="1"/>
</dbReference>
<evidence type="ECO:0000256" key="12">
    <source>
        <dbReference type="ARBA" id="ARBA00023274"/>
    </source>
</evidence>
<dbReference type="GO" id="GO:0008033">
    <property type="term" value="P:tRNA processing"/>
    <property type="evidence" value="ECO:0007669"/>
    <property type="project" value="UniProtKB-KW"/>
</dbReference>
<keyword evidence="7" id="KW-0819">tRNA processing</keyword>
<dbReference type="InterPro" id="IPR001163">
    <property type="entry name" value="Sm_dom_euk/arc"/>
</dbReference>
<feature type="domain" description="Sm" evidence="14">
    <location>
        <begin position="7"/>
        <end position="79"/>
    </location>
</feature>
<keyword evidence="5" id="KW-0698">rRNA processing</keyword>
<evidence type="ECO:0000256" key="10">
    <source>
        <dbReference type="ARBA" id="ARBA00023187"/>
    </source>
</evidence>
<evidence type="ECO:0000256" key="5">
    <source>
        <dbReference type="ARBA" id="ARBA00022552"/>
    </source>
</evidence>
<dbReference type="InterPro" id="IPR047575">
    <property type="entry name" value="Sm"/>
</dbReference>
<keyword evidence="4" id="KW-0963">Cytoplasm</keyword>
<evidence type="ECO:0000256" key="11">
    <source>
        <dbReference type="ARBA" id="ARBA00023242"/>
    </source>
</evidence>
<evidence type="ECO:0000313" key="15">
    <source>
        <dbReference type="EMBL" id="QBM89559.1"/>
    </source>
</evidence>
<dbReference type="FunFam" id="2.30.30.100:FF:000037">
    <property type="entry name" value="U6 snRNA-associated Sm-like protein LSm6"/>
    <property type="match status" value="1"/>
</dbReference>
<accession>A0A4P6XR72</accession>
<dbReference type="GO" id="GO:0003723">
    <property type="term" value="F:RNA binding"/>
    <property type="evidence" value="ECO:0007669"/>
    <property type="project" value="UniProtKB-UniRule"/>
</dbReference>
<dbReference type="InterPro" id="IPR016487">
    <property type="entry name" value="Lsm6/sSmF"/>
</dbReference>
<dbReference type="Proteomes" id="UP000292447">
    <property type="component" value="Chromosome IV"/>
</dbReference>
<evidence type="ECO:0000256" key="13">
    <source>
        <dbReference type="PIRNR" id="PIRNR006609"/>
    </source>
</evidence>
<dbReference type="Pfam" id="PF01423">
    <property type="entry name" value="LSM"/>
    <property type="match status" value="1"/>
</dbReference>
<keyword evidence="16" id="KW-1185">Reference proteome</keyword>
<dbReference type="GO" id="GO:0005730">
    <property type="term" value="C:nucleolus"/>
    <property type="evidence" value="ECO:0007669"/>
    <property type="project" value="TreeGrafter"/>
</dbReference>
<dbReference type="GO" id="GO:0046540">
    <property type="term" value="C:U4/U6 x U5 tri-snRNP complex"/>
    <property type="evidence" value="ECO:0007669"/>
    <property type="project" value="TreeGrafter"/>
</dbReference>
<comment type="similarity">
    <text evidence="3 13">Belongs to the snRNP Sm proteins family. SmF/LSm6 subfamily.</text>
</comment>
<evidence type="ECO:0000256" key="3">
    <source>
        <dbReference type="ARBA" id="ARBA00007927"/>
    </source>
</evidence>
<dbReference type="STRING" id="2163413.A0A4P6XR72"/>
<dbReference type="PROSITE" id="PS52002">
    <property type="entry name" value="SM"/>
    <property type="match status" value="1"/>
</dbReference>